<name>A0A418MFH5_9BACT</name>
<evidence type="ECO:0000313" key="3">
    <source>
        <dbReference type="Proteomes" id="UP000283523"/>
    </source>
</evidence>
<dbReference type="RefSeq" id="WP_119667434.1">
    <property type="nucleotide sequence ID" value="NZ_QXED01000002.1"/>
</dbReference>
<sequence>MKRNHYSRRDFAFTIGAGSLAAGALLLPQQALANPIVDDANINHIGPKSGFTPQIGTLMSMLDWVSDSVIKYHSKLSVEQLDYVHDKDSNSIGSLILHVAATEVIYQDITFHNLNGFSEANKPRWNVAMELGDDARKQIKGNPLSYYKDAIDDARAVTRREMKQRDDAWLLSGETKEWNWNNYCKWFHVTEHYANHRGQMTWYAKRIPK</sequence>
<dbReference type="PROSITE" id="PS51318">
    <property type="entry name" value="TAT"/>
    <property type="match status" value="1"/>
</dbReference>
<organism evidence="2 3">
    <name type="scientific">Fibrisoma montanum</name>
    <dbReference type="NCBI Taxonomy" id="2305895"/>
    <lineage>
        <taxon>Bacteria</taxon>
        <taxon>Pseudomonadati</taxon>
        <taxon>Bacteroidota</taxon>
        <taxon>Cytophagia</taxon>
        <taxon>Cytophagales</taxon>
        <taxon>Spirosomataceae</taxon>
        <taxon>Fibrisoma</taxon>
    </lineage>
</organism>
<dbReference type="InterPro" id="IPR006311">
    <property type="entry name" value="TAT_signal"/>
</dbReference>
<gene>
    <name evidence="2" type="ORF">DYU11_09675</name>
</gene>
<dbReference type="EMBL" id="QXED01000002">
    <property type="protein sequence ID" value="RIV25554.1"/>
    <property type="molecule type" value="Genomic_DNA"/>
</dbReference>
<dbReference type="Pfam" id="PF04978">
    <property type="entry name" value="MST"/>
    <property type="match status" value="1"/>
</dbReference>
<dbReference type="Proteomes" id="UP000283523">
    <property type="component" value="Unassembled WGS sequence"/>
</dbReference>
<comment type="caution">
    <text evidence="2">The sequence shown here is derived from an EMBL/GenBank/DDBJ whole genome shotgun (WGS) entry which is preliminary data.</text>
</comment>
<keyword evidence="3" id="KW-1185">Reference proteome</keyword>
<dbReference type="AlphaFoldDB" id="A0A418MFH5"/>
<keyword evidence="1" id="KW-0732">Signal</keyword>
<dbReference type="OrthoDB" id="117483at2"/>
<feature type="signal peptide" evidence="1">
    <location>
        <begin position="1"/>
        <end position="33"/>
    </location>
</feature>
<dbReference type="Gene3D" id="1.20.120.450">
    <property type="entry name" value="dinb family like domain"/>
    <property type="match status" value="1"/>
</dbReference>
<evidence type="ECO:0000256" key="1">
    <source>
        <dbReference type="SAM" id="SignalP"/>
    </source>
</evidence>
<dbReference type="InterPro" id="IPR034660">
    <property type="entry name" value="DinB/YfiT-like"/>
</dbReference>
<feature type="chain" id="PRO_5019467330" evidence="1">
    <location>
        <begin position="34"/>
        <end position="209"/>
    </location>
</feature>
<dbReference type="SUPFAM" id="SSF109854">
    <property type="entry name" value="DinB/YfiT-like putative metalloenzymes"/>
    <property type="match status" value="1"/>
</dbReference>
<dbReference type="InterPro" id="IPR007061">
    <property type="entry name" value="MST-like"/>
</dbReference>
<protein>
    <submittedName>
        <fullName evidence="2">DUF664 domain-containing protein</fullName>
    </submittedName>
</protein>
<evidence type="ECO:0000313" key="2">
    <source>
        <dbReference type="EMBL" id="RIV25554.1"/>
    </source>
</evidence>
<proteinExistence type="predicted"/>
<accession>A0A418MFH5</accession>
<reference evidence="2 3" key="1">
    <citation type="submission" date="2018-08" db="EMBL/GenBank/DDBJ databases">
        <title>Fibrisoma montanum sp. nov., isolated from Danxia mountain soil.</title>
        <authorList>
            <person name="Huang Y."/>
        </authorList>
    </citation>
    <scope>NUCLEOTIDE SEQUENCE [LARGE SCALE GENOMIC DNA]</scope>
    <source>
        <strain evidence="2 3">HYT19</strain>
    </source>
</reference>